<dbReference type="AlphaFoldDB" id="A0AAV5BXW1"/>
<comment type="caution">
    <text evidence="3">The sequence shown here is derived from an EMBL/GenBank/DDBJ whole genome shotgun (WGS) entry which is preliminary data.</text>
</comment>
<dbReference type="PANTHER" id="PTHR32141:SF105">
    <property type="entry name" value="OS02G0178200 PROTEIN"/>
    <property type="match status" value="1"/>
</dbReference>
<dbReference type="SUPFAM" id="SSF52047">
    <property type="entry name" value="RNI-like"/>
    <property type="match status" value="1"/>
</dbReference>
<dbReference type="PANTHER" id="PTHR32141">
    <property type="match status" value="1"/>
</dbReference>
<dbReference type="Pfam" id="PF24758">
    <property type="entry name" value="LRR_At5g56370"/>
    <property type="match status" value="1"/>
</dbReference>
<evidence type="ECO:0000259" key="2">
    <source>
        <dbReference type="Pfam" id="PF24758"/>
    </source>
</evidence>
<organism evidence="3 4">
    <name type="scientific">Eleusine coracana subsp. coracana</name>
    <dbReference type="NCBI Taxonomy" id="191504"/>
    <lineage>
        <taxon>Eukaryota</taxon>
        <taxon>Viridiplantae</taxon>
        <taxon>Streptophyta</taxon>
        <taxon>Embryophyta</taxon>
        <taxon>Tracheophyta</taxon>
        <taxon>Spermatophyta</taxon>
        <taxon>Magnoliopsida</taxon>
        <taxon>Liliopsida</taxon>
        <taxon>Poales</taxon>
        <taxon>Poaceae</taxon>
        <taxon>PACMAD clade</taxon>
        <taxon>Chloridoideae</taxon>
        <taxon>Cynodonteae</taxon>
        <taxon>Eleusininae</taxon>
        <taxon>Eleusine</taxon>
    </lineage>
</organism>
<keyword evidence="4" id="KW-1185">Reference proteome</keyword>
<protein>
    <recommendedName>
        <fullName evidence="5">FBD domain-containing protein</fullName>
    </recommendedName>
</protein>
<dbReference type="Pfam" id="PF08387">
    <property type="entry name" value="FBD"/>
    <property type="match status" value="1"/>
</dbReference>
<evidence type="ECO:0000313" key="4">
    <source>
        <dbReference type="Proteomes" id="UP001054889"/>
    </source>
</evidence>
<accession>A0AAV5BXW1</accession>
<name>A0AAV5BXW1_ELECO</name>
<evidence type="ECO:0000313" key="3">
    <source>
        <dbReference type="EMBL" id="GJM90423.1"/>
    </source>
</evidence>
<dbReference type="InterPro" id="IPR006566">
    <property type="entry name" value="FBD"/>
</dbReference>
<feature type="domain" description="FBD" evidence="1">
    <location>
        <begin position="436"/>
        <end position="481"/>
    </location>
</feature>
<evidence type="ECO:0008006" key="5">
    <source>
        <dbReference type="Google" id="ProtNLM"/>
    </source>
</evidence>
<proteinExistence type="predicted"/>
<dbReference type="InterPro" id="IPR055411">
    <property type="entry name" value="LRR_FXL15/At3g58940/PEG3-like"/>
</dbReference>
<evidence type="ECO:0000259" key="1">
    <source>
        <dbReference type="Pfam" id="PF08387"/>
    </source>
</evidence>
<sequence>MNRPVRTQVSSDLQLRPILASSSAEQYSTVSAGAAAFSCAERKPSLPSLLRPNPKPYPISSSRGGMEVTDIPDRFCWPRRNYCGGCASEDPTPMGRRHGLDPSSLYGFQELVLADVRIRSPRRGPVSQAVSSAALAALVAHPGPFPFVSHTCGFIGIAAADRAQLAHWFTLLATKGVEVLVFVNRPYSLRGLGLPAALFNCTSLCHLFLGAWVFPDTTKLPRGASFPNLQQLSLGAVTMEDEDLEFVLAASPVLEILSIMGGMERAHLRLASRSLKCAQFCLSSFHELTVVDTPCLERLFLWRCLPHHRGIKLRIGHAPKLNMLGYLEPGMHILEIGNTLIKPGTMPSPRTTVPSVQMLSLRLHFAIRNEGKMLPSFLRCFPNVDTLCIEVKPSLASIHFTWHLHYRHHSASTLQKYLWTLINQLAVGTLNEKFWQETGTIECICSHLKVLLLREFQGEQSELDFLMFVAENVLVLEDMVLVLKHGRYAAQGKVAAMYKALDSARWANGHSKLRALFNRCPEAGVTVWCLKTGSDPTFNDPFFCL</sequence>
<dbReference type="EMBL" id="BQKI01000003">
    <property type="protein sequence ID" value="GJM90423.1"/>
    <property type="molecule type" value="Genomic_DNA"/>
</dbReference>
<gene>
    <name evidence="3" type="primary">ga06701</name>
    <name evidence="3" type="ORF">PR202_ga06701</name>
</gene>
<dbReference type="Proteomes" id="UP001054889">
    <property type="component" value="Unassembled WGS sequence"/>
</dbReference>
<feature type="domain" description="F-box/LRR-repeat protein 15/At3g58940/PEG3-like LRR" evidence="2">
    <location>
        <begin position="165"/>
        <end position="389"/>
    </location>
</feature>
<reference evidence="3" key="2">
    <citation type="submission" date="2021-12" db="EMBL/GenBank/DDBJ databases">
        <title>Resequencing data analysis of finger millet.</title>
        <authorList>
            <person name="Hatakeyama M."/>
            <person name="Aluri S."/>
            <person name="Balachadran M.T."/>
            <person name="Sivarajan S.R."/>
            <person name="Poveda L."/>
            <person name="Shimizu-Inatsugi R."/>
            <person name="Schlapbach R."/>
            <person name="Sreeman S.M."/>
            <person name="Shimizu K.K."/>
        </authorList>
    </citation>
    <scope>NUCLEOTIDE SEQUENCE</scope>
</reference>
<dbReference type="InterPro" id="IPR055302">
    <property type="entry name" value="F-box_dom-containing"/>
</dbReference>
<reference evidence="3" key="1">
    <citation type="journal article" date="2018" name="DNA Res.">
        <title>Multiple hybrid de novo genome assembly of finger millet, an orphan allotetraploid crop.</title>
        <authorList>
            <person name="Hatakeyama M."/>
            <person name="Aluri S."/>
            <person name="Balachadran M.T."/>
            <person name="Sivarajan S.R."/>
            <person name="Patrignani A."/>
            <person name="Gruter S."/>
            <person name="Poveda L."/>
            <person name="Shimizu-Inatsugi R."/>
            <person name="Baeten J."/>
            <person name="Francoijs K.J."/>
            <person name="Nataraja K.N."/>
            <person name="Reddy Y.A.N."/>
            <person name="Phadnis S."/>
            <person name="Ravikumar R.L."/>
            <person name="Schlapbach R."/>
            <person name="Sreeman S.M."/>
            <person name="Shimizu K.K."/>
        </authorList>
    </citation>
    <scope>NUCLEOTIDE SEQUENCE</scope>
</reference>